<evidence type="ECO:0000313" key="2">
    <source>
        <dbReference type="EMBL" id="KXG46472.1"/>
    </source>
</evidence>
<evidence type="ECO:0000256" key="1">
    <source>
        <dbReference type="SAM" id="Phobius"/>
    </source>
</evidence>
<keyword evidence="1" id="KW-1133">Transmembrane helix</keyword>
<proteinExistence type="predicted"/>
<gene>
    <name evidence="2" type="ORF">PGRI_053280</name>
</gene>
<feature type="transmembrane region" description="Helical" evidence="1">
    <location>
        <begin position="334"/>
        <end position="356"/>
    </location>
</feature>
<dbReference type="EMBL" id="LHQR01000069">
    <property type="protein sequence ID" value="KXG46472.1"/>
    <property type="molecule type" value="Genomic_DNA"/>
</dbReference>
<sequence length="879" mass="99448">MNEIVQLGTVPQSKLPTSTYDTASSYFEALAELHISHLISQRNDSIDSEDDCQRKFVARYLFRKPVQDKKLRNKWGSVSYETGPFPLWCDDFRPENVLVNDETIAGVVDWEFTYTAPVEFTHAPPWWLLLEKPEYWPKGLDDWCTEYEKALQTFLKAMINCEEEAIRTGRIVESQRLSGPMRKSWERGDFWIVYAARNNFAFDAIYWQKIDQRFFGTTCLDLDEIWKQRLDMLEPGEKQDLEKYYGRVVKAQHSNQYIPDMLFIREPRVIVQLHGREKLAQQNPGAKDDIAVAHAGGWDDFSNNLATDLAPFLSLFGEQITKQYLSESTNVVDYFIFAMAPMGILTGVVSAIRVCGHPSLRAFIGRAQEGAGNAEAELCTSTSRDVCELYNSGGIARVFGRPKILEVVHDPDHDFSDPQDDTAGIYTFQQYLERDKGKALWRKETPNNSIALWKNKVMALWGAKKTVEKKPDPESAPKSHSHTSFTTFAPNLSLNIGIKKQSKHVFYAIALLGLVLQVGVLVFAGFATYYLRWGNDHKPPESYACPLVIIGTVLVCGGMFHCAFLIGQSTDEDVWCRQENIPDKSSMYWIQPGGQIIGDQTFDAFSHTVSGDKLKKYITSKRKNVSNESKLGVWVAIGTTISGFVLQFTGLRGIHSSVSVAQLGVIMVMSIARAMLRMQRLEPKDDCFATFPDEVIGHELDWLALRIGLDLLEKPIRNRDPTLRILSSTPTSPGDQYRSFWRLRGASDKNRLSTEKPSSIDRWNVAAILLAYRTRLAALTDQSTSSTAPAREFKSEMVQVRSESRQIAALIEATIKTVLSKAKIKKEWETASSIFWGIDCALGNQTNERLILKSPTIYKESARQTHTIYLEFAQDFAAP</sequence>
<dbReference type="AlphaFoldDB" id="A0A135LBX2"/>
<evidence type="ECO:0000313" key="3">
    <source>
        <dbReference type="Proteomes" id="UP000070168"/>
    </source>
</evidence>
<dbReference type="STRING" id="5078.A0A135LBX2"/>
<keyword evidence="1" id="KW-0472">Membrane</keyword>
<name>A0A135LBX2_PENPA</name>
<dbReference type="PANTHER" id="PTHR21310:SF37">
    <property type="entry name" value="AMINOGLYCOSIDE PHOSPHOTRANSFERASE DOMAIN-CONTAINING PROTEIN"/>
    <property type="match status" value="1"/>
</dbReference>
<dbReference type="InterPro" id="IPR011009">
    <property type="entry name" value="Kinase-like_dom_sf"/>
</dbReference>
<organism evidence="2 3">
    <name type="scientific">Penicillium patulum</name>
    <name type="common">Penicillium griseofulvum</name>
    <dbReference type="NCBI Taxonomy" id="5078"/>
    <lineage>
        <taxon>Eukaryota</taxon>
        <taxon>Fungi</taxon>
        <taxon>Dikarya</taxon>
        <taxon>Ascomycota</taxon>
        <taxon>Pezizomycotina</taxon>
        <taxon>Eurotiomycetes</taxon>
        <taxon>Eurotiomycetidae</taxon>
        <taxon>Eurotiales</taxon>
        <taxon>Aspergillaceae</taxon>
        <taxon>Penicillium</taxon>
    </lineage>
</organism>
<protein>
    <submittedName>
        <fullName evidence="2">Aminoglycoside phosphotransferase</fullName>
    </submittedName>
</protein>
<keyword evidence="2" id="KW-0808">Transferase</keyword>
<keyword evidence="3" id="KW-1185">Reference proteome</keyword>
<keyword evidence="1" id="KW-0812">Transmembrane</keyword>
<dbReference type="SUPFAM" id="SSF56112">
    <property type="entry name" value="Protein kinase-like (PK-like)"/>
    <property type="match status" value="1"/>
</dbReference>
<accession>A0A135LBX2</accession>
<dbReference type="PANTHER" id="PTHR21310">
    <property type="entry name" value="AMINOGLYCOSIDE PHOSPHOTRANSFERASE-RELATED-RELATED"/>
    <property type="match status" value="1"/>
</dbReference>
<dbReference type="Proteomes" id="UP000070168">
    <property type="component" value="Unassembled WGS sequence"/>
</dbReference>
<feature type="transmembrane region" description="Helical" evidence="1">
    <location>
        <begin position="543"/>
        <end position="567"/>
    </location>
</feature>
<dbReference type="GO" id="GO:0016740">
    <property type="term" value="F:transferase activity"/>
    <property type="evidence" value="ECO:0007669"/>
    <property type="project" value="UniProtKB-KW"/>
</dbReference>
<feature type="transmembrane region" description="Helical" evidence="1">
    <location>
        <begin position="631"/>
        <end position="648"/>
    </location>
</feature>
<feature type="transmembrane region" description="Helical" evidence="1">
    <location>
        <begin position="505"/>
        <end position="531"/>
    </location>
</feature>
<feature type="transmembrane region" description="Helical" evidence="1">
    <location>
        <begin position="654"/>
        <end position="676"/>
    </location>
</feature>
<reference evidence="2 3" key="1">
    <citation type="journal article" date="2016" name="BMC Genomics">
        <title>Genome sequencing and secondary metabolism of the postharvest pathogen Penicillium griseofulvum.</title>
        <authorList>
            <person name="Banani H."/>
            <person name="Marcet-Houben M."/>
            <person name="Ballester A.R."/>
            <person name="Abbruscato P."/>
            <person name="Gonzalez-Candelas L."/>
            <person name="Gabaldon T."/>
            <person name="Spadaro D."/>
        </authorList>
    </citation>
    <scope>NUCLEOTIDE SEQUENCE [LARGE SCALE GENOMIC DNA]</scope>
    <source>
        <strain evidence="2 3">PG3</strain>
    </source>
</reference>
<dbReference type="InterPro" id="IPR051678">
    <property type="entry name" value="AGP_Transferase"/>
</dbReference>
<dbReference type="OrthoDB" id="7464126at2759"/>
<comment type="caution">
    <text evidence="2">The sequence shown here is derived from an EMBL/GenBank/DDBJ whole genome shotgun (WGS) entry which is preliminary data.</text>
</comment>
<dbReference type="GeneID" id="63708341"/>
<dbReference type="RefSeq" id="XP_040645008.1">
    <property type="nucleotide sequence ID" value="XM_040793041.1"/>
</dbReference>